<keyword evidence="1" id="KW-0472">Membrane</keyword>
<feature type="transmembrane region" description="Helical" evidence="1">
    <location>
        <begin position="142"/>
        <end position="161"/>
    </location>
</feature>
<dbReference type="Pfam" id="PF10067">
    <property type="entry name" value="DUF2306"/>
    <property type="match status" value="1"/>
</dbReference>
<protein>
    <submittedName>
        <fullName evidence="2">DUF2306 domain-containing protein</fullName>
    </submittedName>
</protein>
<reference evidence="2" key="1">
    <citation type="submission" date="2021-11" db="EMBL/GenBank/DDBJ databases">
        <title>Genome sequence.</title>
        <authorList>
            <person name="Sun Q."/>
        </authorList>
    </citation>
    <scope>NUCLEOTIDE SEQUENCE</scope>
    <source>
        <strain evidence="2">JC740</strain>
    </source>
</reference>
<evidence type="ECO:0000256" key="1">
    <source>
        <dbReference type="SAM" id="Phobius"/>
    </source>
</evidence>
<name>A0ABS8NFV2_9BACT</name>
<evidence type="ECO:0000313" key="3">
    <source>
        <dbReference type="Proteomes" id="UP001430306"/>
    </source>
</evidence>
<evidence type="ECO:0000313" key="2">
    <source>
        <dbReference type="EMBL" id="MCC9642420.1"/>
    </source>
</evidence>
<comment type="caution">
    <text evidence="2">The sequence shown here is derived from an EMBL/GenBank/DDBJ whole genome shotgun (WGS) entry which is preliminary data.</text>
</comment>
<accession>A0ABS8NFV2</accession>
<organism evidence="2 3">
    <name type="scientific">Rhodopirellula halodulae</name>
    <dbReference type="NCBI Taxonomy" id="2894198"/>
    <lineage>
        <taxon>Bacteria</taxon>
        <taxon>Pseudomonadati</taxon>
        <taxon>Planctomycetota</taxon>
        <taxon>Planctomycetia</taxon>
        <taxon>Pirellulales</taxon>
        <taxon>Pirellulaceae</taxon>
        <taxon>Rhodopirellula</taxon>
    </lineage>
</organism>
<feature type="transmembrane region" description="Helical" evidence="1">
    <location>
        <begin position="116"/>
        <end position="136"/>
    </location>
</feature>
<dbReference type="Proteomes" id="UP001430306">
    <property type="component" value="Unassembled WGS sequence"/>
</dbReference>
<gene>
    <name evidence="2" type="ORF">LOC71_09055</name>
</gene>
<dbReference type="InterPro" id="IPR018750">
    <property type="entry name" value="DUF2306_membrane"/>
</dbReference>
<proteinExistence type="predicted"/>
<keyword evidence="1" id="KW-1133">Transmembrane helix</keyword>
<keyword evidence="1" id="KW-0812">Transmembrane</keyword>
<sequence>MSIVSYHRAPTRPHSRSSNTRMVWLLWIAMGMAVVLGFHVLIQIVVPFQHYFPADFDSSVFLAAHRNHFDGWYPSAFYTHVVAAPVSWVIGLILVFSGLGMSGHARWHRVLGRVQAILVVLLVAPSGLVMAQYAIAGPSASLAFSLLSLATAGTMVAAVRFAMKGKIARHRLWATRCFILLCSPLLLRVAVGVCIVTDTETDAAHRVLAWASWLVPWLLFEVGRKCHEVRLDKKQTSMPWLRATETGPC</sequence>
<dbReference type="RefSeq" id="WP_230273228.1">
    <property type="nucleotide sequence ID" value="NZ_JAJKFW010000020.1"/>
</dbReference>
<feature type="transmembrane region" description="Helical" evidence="1">
    <location>
        <begin position="77"/>
        <end position="96"/>
    </location>
</feature>
<dbReference type="EMBL" id="JAJKFW010000020">
    <property type="protein sequence ID" value="MCC9642420.1"/>
    <property type="molecule type" value="Genomic_DNA"/>
</dbReference>
<keyword evidence="3" id="KW-1185">Reference proteome</keyword>
<feature type="transmembrane region" description="Helical" evidence="1">
    <location>
        <begin position="21"/>
        <end position="46"/>
    </location>
</feature>